<keyword evidence="5 11" id="KW-0326">Glycosidase</keyword>
<keyword evidence="4" id="KW-0106">Calcium</keyword>
<evidence type="ECO:0000256" key="4">
    <source>
        <dbReference type="ARBA" id="ARBA00022837"/>
    </source>
</evidence>
<dbReference type="SUPFAM" id="SSF51445">
    <property type="entry name" value="(Trans)glycosidases"/>
    <property type="match status" value="1"/>
</dbReference>
<dbReference type="CDD" id="cd11341">
    <property type="entry name" value="AmyAc_Pullulanase_LD-like"/>
    <property type="match status" value="1"/>
</dbReference>
<dbReference type="AlphaFoldDB" id="C4G9X3"/>
<evidence type="ECO:0000256" key="1">
    <source>
        <dbReference type="ARBA" id="ARBA00008061"/>
    </source>
</evidence>
<dbReference type="NCBIfam" id="TIGR02104">
    <property type="entry name" value="pulA_typeI"/>
    <property type="match status" value="1"/>
</dbReference>
<dbReference type="GO" id="GO:0051060">
    <property type="term" value="F:pullulanase activity"/>
    <property type="evidence" value="ECO:0007669"/>
    <property type="project" value="UniProtKB-EC"/>
</dbReference>
<evidence type="ECO:0000256" key="3">
    <source>
        <dbReference type="ARBA" id="ARBA00022801"/>
    </source>
</evidence>
<sequence>MDNQLMVHFHSKDGDGRHYSMWKWLDGYWGQDASFSGRDDFGLYGQISFPASRFMTLVNLLVKTDDWSKQTNDYKVRRFVGDAPNEIWLVEGDGQVYYSKQAALTSPHLKNPDQTAFDMAVHIQDFDRRWGFQGWLGYRYNPSETCFRLWSPLAHRVELVLYAAGEERARVYDMKRGKRVHFADHRKNTRGVWSLTIEEDLRGASYVYRVYHEDDFYQETRDPYSIALTLDNQRSLIAAPQDLVPENFKVEHGANAVWRVNNPCSAVIVELHLRDFTKSASSGLEAGLRGTFLGACQPGTRNACGDVTAFDYIRQMGYSYVQLQPVFDHHKTYDADGNLNYNWGYDPENYNVPDRQFAADQKDPLAPILEMKRMIQAYHEAGIGVIMDVVYNHTYSSFRSPFQLSVPNYYYRMNYDGSFQDGSGCGNETASEKEMYRKYMIDSLSYWAGEFGVDGFRFDLMGLHDVDTMNAIRSAMDRIDPRILIYGEGWDMGRGLPGQYKATKGNAHFMPRIAFFNDDERDAVKGAEVYDQIKRGFVSGQAEEGRIGKALLGSLAFVSYVAPNQVLNYIEAHDNYNLNDLLTLLHPGESEEELEKRVYLANALNLLMQGLCFMQLGQEFQRTKLVATGQNGEYTDSDYARARNSYNAPDAVNAIDWNRITRKADLIAAVRDLIRLKKTAPEFSCKSYEEIGNQMRIKSSQGGSGLVALESLGASKKRYCFDNRKKTLEIS</sequence>
<dbReference type="InterPro" id="IPR005323">
    <property type="entry name" value="CBM41_pullulanase"/>
</dbReference>
<organism evidence="11 12">
    <name type="scientific">Shuttleworthella satelles DSM 14600</name>
    <dbReference type="NCBI Taxonomy" id="626523"/>
    <lineage>
        <taxon>Bacteria</taxon>
        <taxon>Bacillati</taxon>
        <taxon>Bacillota</taxon>
        <taxon>Clostridia</taxon>
        <taxon>Lachnospirales</taxon>
        <taxon>Lachnospiraceae</taxon>
        <taxon>Shuttleworthella</taxon>
    </lineage>
</organism>
<dbReference type="PANTHER" id="PTHR43002">
    <property type="entry name" value="GLYCOGEN DEBRANCHING ENZYME"/>
    <property type="match status" value="1"/>
</dbReference>
<evidence type="ECO:0000256" key="8">
    <source>
        <dbReference type="ARBA" id="ARBA00029618"/>
    </source>
</evidence>
<dbReference type="RefSeq" id="WP_006905808.1">
    <property type="nucleotide sequence ID" value="NZ_GG665866.1"/>
</dbReference>
<dbReference type="InterPro" id="IPR017853">
    <property type="entry name" value="GH"/>
</dbReference>
<dbReference type="SUPFAM" id="SSF81296">
    <property type="entry name" value="E set domains"/>
    <property type="match status" value="1"/>
</dbReference>
<dbReference type="Pfam" id="PF03714">
    <property type="entry name" value="PUD"/>
    <property type="match status" value="1"/>
</dbReference>
<dbReference type="GO" id="GO:0030246">
    <property type="term" value="F:carbohydrate binding"/>
    <property type="evidence" value="ECO:0007669"/>
    <property type="project" value="InterPro"/>
</dbReference>
<dbReference type="CDD" id="cd10315">
    <property type="entry name" value="CBM41_pullulanase"/>
    <property type="match status" value="1"/>
</dbReference>
<evidence type="ECO:0000313" key="12">
    <source>
        <dbReference type="Proteomes" id="UP000003494"/>
    </source>
</evidence>
<proteinExistence type="inferred from homology"/>
<dbReference type="InterPro" id="IPR013783">
    <property type="entry name" value="Ig-like_fold"/>
</dbReference>
<evidence type="ECO:0000256" key="2">
    <source>
        <dbReference type="ARBA" id="ARBA00022729"/>
    </source>
</evidence>
<dbReference type="eggNOG" id="COG1523">
    <property type="taxonomic scope" value="Bacteria"/>
</dbReference>
<protein>
    <recommendedName>
        <fullName evidence="7">pullulanase</fullName>
        <ecNumber evidence="7">3.2.1.41</ecNumber>
    </recommendedName>
    <alternativeName>
        <fullName evidence="8">Alpha-dextrin endo-1,6-alpha-glucosidase</fullName>
    </alternativeName>
    <alternativeName>
        <fullName evidence="9">Pullulan 6-glucanohydrolase</fullName>
    </alternativeName>
</protein>
<dbReference type="CDD" id="cd02860">
    <property type="entry name" value="E_set_Pullulanase"/>
    <property type="match status" value="1"/>
</dbReference>
<dbReference type="InterPro" id="IPR014756">
    <property type="entry name" value="Ig_E-set"/>
</dbReference>
<keyword evidence="3 11" id="KW-0378">Hydrolase</keyword>
<dbReference type="STRING" id="626523.GCWU000342_00778"/>
<dbReference type="InterPro" id="IPR011840">
    <property type="entry name" value="PulA_typeI"/>
</dbReference>
<name>C4G9X3_9FIRM</name>
<dbReference type="GO" id="GO:0005975">
    <property type="term" value="P:carbohydrate metabolic process"/>
    <property type="evidence" value="ECO:0007669"/>
    <property type="project" value="InterPro"/>
</dbReference>
<dbReference type="Gene3D" id="2.60.40.10">
    <property type="entry name" value="Immunoglobulins"/>
    <property type="match status" value="1"/>
</dbReference>
<evidence type="ECO:0000256" key="5">
    <source>
        <dbReference type="ARBA" id="ARBA00023295"/>
    </source>
</evidence>
<dbReference type="HOGENOM" id="CLU_004744_2_0_9"/>
<accession>C4G9X3</accession>
<dbReference type="InterPro" id="IPR013784">
    <property type="entry name" value="Carb-bd-like_fold"/>
</dbReference>
<dbReference type="Gene3D" id="2.60.40.1110">
    <property type="match status" value="1"/>
</dbReference>
<dbReference type="Pfam" id="PF00128">
    <property type="entry name" value="Alpha-amylase"/>
    <property type="match status" value="1"/>
</dbReference>
<comment type="catalytic activity">
    <reaction evidence="6">
        <text>Hydrolysis of (1-&gt;6)-alpha-D-glucosidic linkages in pullulan, amylopectin and glycogen, and in the alpha- and beta-limit dextrins of amylopectin and glycogen.</text>
        <dbReference type="EC" id="3.2.1.41"/>
    </reaction>
</comment>
<keyword evidence="12" id="KW-1185">Reference proteome</keyword>
<keyword evidence="2" id="KW-0732">Signal</keyword>
<evidence type="ECO:0000256" key="6">
    <source>
        <dbReference type="ARBA" id="ARBA00023965"/>
    </source>
</evidence>
<dbReference type="EMBL" id="ACIP02000001">
    <property type="protein sequence ID" value="EEP29420.1"/>
    <property type="molecule type" value="Genomic_DNA"/>
</dbReference>
<dbReference type="InterPro" id="IPR006047">
    <property type="entry name" value="GH13_cat_dom"/>
</dbReference>
<dbReference type="SMART" id="SM00642">
    <property type="entry name" value="Aamy"/>
    <property type="match status" value="1"/>
</dbReference>
<gene>
    <name evidence="11" type="primary">pulA</name>
    <name evidence="11" type="ORF">GCWU000342_00778</name>
</gene>
<evidence type="ECO:0000256" key="9">
    <source>
        <dbReference type="ARBA" id="ARBA00031076"/>
    </source>
</evidence>
<evidence type="ECO:0000313" key="11">
    <source>
        <dbReference type="EMBL" id="EEP29420.1"/>
    </source>
</evidence>
<dbReference type="Proteomes" id="UP000003494">
    <property type="component" value="Unassembled WGS sequence"/>
</dbReference>
<dbReference type="Gene3D" id="3.20.20.80">
    <property type="entry name" value="Glycosidases"/>
    <property type="match status" value="1"/>
</dbReference>
<evidence type="ECO:0000256" key="7">
    <source>
        <dbReference type="ARBA" id="ARBA00024062"/>
    </source>
</evidence>
<feature type="domain" description="Glycosyl hydrolase family 13 catalytic" evidence="10">
    <location>
        <begin position="270"/>
        <end position="675"/>
    </location>
</feature>
<comment type="caution">
    <text evidence="11">The sequence shown here is derived from an EMBL/GenBank/DDBJ whole genome shotgun (WGS) entry which is preliminary data.</text>
</comment>
<dbReference type="InterPro" id="IPR004193">
    <property type="entry name" value="Glyco_hydro_13_N"/>
</dbReference>
<dbReference type="EC" id="3.2.1.41" evidence="7"/>
<reference evidence="11" key="1">
    <citation type="submission" date="2009-04" db="EMBL/GenBank/DDBJ databases">
        <authorList>
            <person name="Weinstock G."/>
            <person name="Sodergren E."/>
            <person name="Clifton S."/>
            <person name="Fulton L."/>
            <person name="Fulton B."/>
            <person name="Courtney L."/>
            <person name="Fronick C."/>
            <person name="Harrison M."/>
            <person name="Strong C."/>
            <person name="Farmer C."/>
            <person name="Delahaunty K."/>
            <person name="Markovic C."/>
            <person name="Hall O."/>
            <person name="Minx P."/>
            <person name="Tomlinson C."/>
            <person name="Mitreva M."/>
            <person name="Nelson J."/>
            <person name="Hou S."/>
            <person name="Wollam A."/>
            <person name="Pepin K.H."/>
            <person name="Johnson M."/>
            <person name="Bhonagiri V."/>
            <person name="Nash W.E."/>
            <person name="Warren W."/>
            <person name="Chinwalla A."/>
            <person name="Mardis E.R."/>
            <person name="Wilson R.K."/>
        </authorList>
    </citation>
    <scope>NUCLEOTIDE SEQUENCE [LARGE SCALE GENOMIC DNA]</scope>
    <source>
        <strain evidence="11">DSM 14600</strain>
    </source>
</reference>
<comment type="similarity">
    <text evidence="1">Belongs to the glycosyl hydrolase 13 family.</text>
</comment>
<dbReference type="Pfam" id="PF02922">
    <property type="entry name" value="CBM_48"/>
    <property type="match status" value="1"/>
</dbReference>
<evidence type="ECO:0000259" key="10">
    <source>
        <dbReference type="SMART" id="SM00642"/>
    </source>
</evidence>
<dbReference type="SUPFAM" id="SSF49452">
    <property type="entry name" value="Starch-binding domain-like"/>
    <property type="match status" value="1"/>
</dbReference>